<organism evidence="2 3">
    <name type="scientific">Methanobacterium paludis (strain DSM 25820 / JCM 18151 / SWAN1)</name>
    <dbReference type="NCBI Taxonomy" id="868131"/>
    <lineage>
        <taxon>Archaea</taxon>
        <taxon>Methanobacteriati</taxon>
        <taxon>Methanobacteriota</taxon>
        <taxon>Methanomada group</taxon>
        <taxon>Methanobacteria</taxon>
        <taxon>Methanobacteriales</taxon>
        <taxon>Methanobacteriaceae</taxon>
        <taxon>Methanobacterium</taxon>
    </lineage>
</organism>
<dbReference type="AlphaFoldDB" id="F6D1M2"/>
<dbReference type="InterPro" id="IPR013785">
    <property type="entry name" value="Aldolase_TIM"/>
</dbReference>
<dbReference type="NCBIfam" id="TIGR00736">
    <property type="entry name" value="nifR3_rel_arch"/>
    <property type="match status" value="1"/>
</dbReference>
<sequence length="238" mass="25558">MAGITNGNFCRKMSSFGFDMVTLGGYNIDKPSIEAGCKIIARGRPEFEVAEENVLSNIKSQVNIVRSQNPWKGKVSVNLRATSPEPIITVSKLDGVDVVEINTHCRQSELVDAGCGQALLQNLTKLGDFIEEVVKNSGSKVSVKVRANVPGVDDFAVAEAVNNAGANYLHIDAMKPGYTCADYNLIRSIKKNTDIFLIGNNSIRDLKSARKMVDAGADGISIARAAIGGELPFDLARV</sequence>
<dbReference type="HOGENOM" id="CLU_1118194_0_0_2"/>
<accession>F6D1M2</accession>
<dbReference type="GeneID" id="10667682"/>
<dbReference type="STRING" id="868131.MSWAN_0204"/>
<dbReference type="eggNOG" id="arCOG00605">
    <property type="taxonomic scope" value="Archaea"/>
</dbReference>
<name>F6D1M2_METPW</name>
<keyword evidence="3" id="KW-1185">Reference proteome</keyword>
<dbReference type="KEGG" id="mew:MSWAN_0204"/>
<dbReference type="PANTHER" id="PTHR11082:SF36">
    <property type="entry name" value="DUS-LIKE FMN-BINDING DOMAIN-CONTAINING PROTEIN"/>
    <property type="match status" value="1"/>
</dbReference>
<protein>
    <submittedName>
        <fullName evidence="2">TIM-barrel protein</fullName>
    </submittedName>
</protein>
<feature type="domain" description="DUS-like FMN-binding" evidence="1">
    <location>
        <begin position="52"/>
        <end position="228"/>
    </location>
</feature>
<evidence type="ECO:0000313" key="3">
    <source>
        <dbReference type="Proteomes" id="UP000009231"/>
    </source>
</evidence>
<dbReference type="Pfam" id="PF01207">
    <property type="entry name" value="Dus"/>
    <property type="match status" value="1"/>
</dbReference>
<gene>
    <name evidence="2" type="ordered locus">MSWAN_0204</name>
</gene>
<dbReference type="SUPFAM" id="SSF51395">
    <property type="entry name" value="FMN-linked oxidoreductases"/>
    <property type="match status" value="1"/>
</dbReference>
<evidence type="ECO:0000313" key="2">
    <source>
        <dbReference type="EMBL" id="AEG17250.1"/>
    </source>
</evidence>
<proteinExistence type="predicted"/>
<dbReference type="InterPro" id="IPR005270">
    <property type="entry name" value="tRNA_dU_NifR3-rel"/>
</dbReference>
<evidence type="ECO:0000259" key="1">
    <source>
        <dbReference type="Pfam" id="PF01207"/>
    </source>
</evidence>
<reference evidence="2 3" key="1">
    <citation type="journal article" date="2014" name="Int. J. Syst. Evol. Microbiol.">
        <title>Methanobacterium paludis sp. nov. and a novel strain of Methanobacterium lacus isolated from northern peatlands.</title>
        <authorList>
            <person name="Cadillo-Quiroz H."/>
            <person name="Brauer S.L."/>
            <person name="Goodson N."/>
            <person name="Yavitt J.B."/>
            <person name="Zinder S.H."/>
        </authorList>
    </citation>
    <scope>NUCLEOTIDE SEQUENCE [LARGE SCALE GENOMIC DNA]</scope>
    <source>
        <strain evidence="3">DSM 25820 / JCM 18151 / SWAN1</strain>
    </source>
</reference>
<dbReference type="InterPro" id="IPR035587">
    <property type="entry name" value="DUS-like_FMN-bd"/>
</dbReference>
<dbReference type="PANTHER" id="PTHR11082">
    <property type="entry name" value="TRNA-DIHYDROURIDINE SYNTHASE"/>
    <property type="match status" value="1"/>
</dbReference>
<dbReference type="EMBL" id="CP002772">
    <property type="protein sequence ID" value="AEG17250.1"/>
    <property type="molecule type" value="Genomic_DNA"/>
</dbReference>
<dbReference type="OrthoDB" id="145053at2157"/>
<dbReference type="Gene3D" id="3.20.20.70">
    <property type="entry name" value="Aldolase class I"/>
    <property type="match status" value="1"/>
</dbReference>
<dbReference type="Proteomes" id="UP000009231">
    <property type="component" value="Chromosome"/>
</dbReference>
<dbReference type="RefSeq" id="WP_013824752.1">
    <property type="nucleotide sequence ID" value="NC_015574.1"/>
</dbReference>